<name>A0A117I5M3_9MYCO</name>
<dbReference type="OrthoDB" id="4641856at2"/>
<organism evidence="4 5">
    <name type="scientific">Mycolicibacterium brisbanense</name>
    <dbReference type="NCBI Taxonomy" id="146020"/>
    <lineage>
        <taxon>Bacteria</taxon>
        <taxon>Bacillati</taxon>
        <taxon>Actinomycetota</taxon>
        <taxon>Actinomycetes</taxon>
        <taxon>Mycobacteriales</taxon>
        <taxon>Mycobacteriaceae</taxon>
        <taxon>Mycolicibacterium</taxon>
    </lineage>
</organism>
<evidence type="ECO:0000259" key="2">
    <source>
        <dbReference type="Pfam" id="PF23715"/>
    </source>
</evidence>
<dbReference type="InterPro" id="IPR055583">
    <property type="entry name" value="DUF7159"/>
</dbReference>
<evidence type="ECO:0000259" key="3">
    <source>
        <dbReference type="Pfam" id="PF23717"/>
    </source>
</evidence>
<keyword evidence="1" id="KW-0812">Transmembrane</keyword>
<dbReference type="Pfam" id="PF23715">
    <property type="entry name" value="DUF7157"/>
    <property type="match status" value="1"/>
</dbReference>
<keyword evidence="1" id="KW-0472">Membrane</keyword>
<reference evidence="5" key="2">
    <citation type="submission" date="2016-02" db="EMBL/GenBank/DDBJ databases">
        <title>Draft genome sequence of five rapidly growing Mycobacterium species.</title>
        <authorList>
            <person name="Katahira K."/>
            <person name="Gotou Y."/>
            <person name="Iida K."/>
            <person name="Ogura Y."/>
            <person name="Hayashi T."/>
        </authorList>
    </citation>
    <scope>NUCLEOTIDE SEQUENCE [LARGE SCALE GENOMIC DNA]</scope>
    <source>
        <strain evidence="5">JCM15654</strain>
    </source>
</reference>
<evidence type="ECO:0000313" key="5">
    <source>
        <dbReference type="Proteomes" id="UP000069620"/>
    </source>
</evidence>
<dbReference type="RefSeq" id="WP_062829258.1">
    <property type="nucleotide sequence ID" value="NZ_BCSX01000024.1"/>
</dbReference>
<feature type="domain" description="DUF7159" evidence="3">
    <location>
        <begin position="2"/>
        <end position="214"/>
    </location>
</feature>
<reference evidence="5" key="1">
    <citation type="journal article" date="2016" name="Genome Announc.">
        <title>Draft Genome Sequences of Five Rapidly Growing Mycobacterium Species, M. thermoresistibile, M. fortuitum subsp. acetamidolyticum, M. canariasense, M. brisbanense, and M. novocastrense.</title>
        <authorList>
            <person name="Katahira K."/>
            <person name="Ogura Y."/>
            <person name="Gotoh Y."/>
            <person name="Hayashi T."/>
        </authorList>
    </citation>
    <scope>NUCLEOTIDE SEQUENCE [LARGE SCALE GENOMIC DNA]</scope>
    <source>
        <strain evidence="5">JCM15654</strain>
    </source>
</reference>
<evidence type="ECO:0000256" key="1">
    <source>
        <dbReference type="SAM" id="Phobius"/>
    </source>
</evidence>
<accession>A0A117I5M3</accession>
<protein>
    <submittedName>
        <fullName evidence="4">Uncharacterized protein</fullName>
    </submittedName>
</protein>
<keyword evidence="1" id="KW-1133">Transmembrane helix</keyword>
<evidence type="ECO:0000313" key="4">
    <source>
        <dbReference type="EMBL" id="GAS88725.1"/>
    </source>
</evidence>
<feature type="transmembrane region" description="Helical" evidence="1">
    <location>
        <begin position="227"/>
        <end position="249"/>
    </location>
</feature>
<proteinExistence type="predicted"/>
<dbReference type="Pfam" id="PF23717">
    <property type="entry name" value="DUF7159"/>
    <property type="match status" value="1"/>
</dbReference>
<dbReference type="STRING" id="146020.RMCB_2821"/>
<dbReference type="EMBL" id="BCSX01000024">
    <property type="protein sequence ID" value="GAS88725.1"/>
    <property type="molecule type" value="Genomic_DNA"/>
</dbReference>
<gene>
    <name evidence="4" type="ORF">RMCB_2821</name>
</gene>
<dbReference type="InterPro" id="IPR055581">
    <property type="entry name" value="DUF7157"/>
</dbReference>
<dbReference type="Proteomes" id="UP000069620">
    <property type="component" value="Unassembled WGS sequence"/>
</dbReference>
<keyword evidence="5" id="KW-1185">Reference proteome</keyword>
<sequence length="378" mass="38788">MDLVLGLSMTSNVVRWVLVDGITGEGAPVDRGALDISDVDAFDAEALLENVLGGGELHAVGLTWSTGADAVAAKVRAALDAVGGGARVVDVPDVEAAEVLAGGIAEISDYNFLVVCLVEPDAALIATVNDQRVRAERIDRIDSALVDQASSAVRNARPSPDAVFVLGSDVDAADALVTVLRGETTRPVFTAAEADLALTRGAALAAARTVNAAPAPVAKPLLSRVGVLSSVLAAAVVVFVVSLSLALGLRLTPESTELNNTGAVEQSVRPAPPPVAQPAVVHPAPPPVHETVAAAPPPAPVQEASAPEPAYVPPAPEPEYVPPAPEPAYVPPAPEPAYVPPAPPVYVPPPAPVYAPPPPPPRLRDRIIEKIPLLNRFH</sequence>
<feature type="domain" description="DUF7157" evidence="2">
    <location>
        <begin position="297"/>
        <end position="378"/>
    </location>
</feature>
<comment type="caution">
    <text evidence="4">The sequence shown here is derived from an EMBL/GenBank/DDBJ whole genome shotgun (WGS) entry which is preliminary data.</text>
</comment>
<dbReference type="PRINTS" id="PR01217">
    <property type="entry name" value="PRICHEXTENSN"/>
</dbReference>
<dbReference type="AlphaFoldDB" id="A0A117I5M3"/>